<dbReference type="OrthoDB" id="2662985at2"/>
<dbReference type="AlphaFoldDB" id="A0A1T2X460"/>
<protein>
    <submittedName>
        <fullName evidence="1">Uncharacterized protein</fullName>
    </submittedName>
</protein>
<gene>
    <name evidence="1" type="ORF">BVG16_23285</name>
</gene>
<name>A0A1T2X460_9BACL</name>
<reference evidence="1 2" key="1">
    <citation type="submission" date="2017-01" db="EMBL/GenBank/DDBJ databases">
        <title>Genome analysis of Paenibacillus selenitrireducens ES3-24.</title>
        <authorList>
            <person name="Xu D."/>
            <person name="Yao R."/>
            <person name="Zheng S."/>
        </authorList>
    </citation>
    <scope>NUCLEOTIDE SEQUENCE [LARGE SCALE GENOMIC DNA]</scope>
    <source>
        <strain evidence="1 2">ES3-24</strain>
    </source>
</reference>
<comment type="caution">
    <text evidence="1">The sequence shown here is derived from an EMBL/GenBank/DDBJ whole genome shotgun (WGS) entry which is preliminary data.</text>
</comment>
<proteinExistence type="predicted"/>
<dbReference type="EMBL" id="MSZX01000010">
    <property type="protein sequence ID" value="OPA74684.1"/>
    <property type="molecule type" value="Genomic_DNA"/>
</dbReference>
<dbReference type="RefSeq" id="WP_078501601.1">
    <property type="nucleotide sequence ID" value="NZ_MSZX01000010.1"/>
</dbReference>
<dbReference type="STRING" id="1324314.BVG16_23285"/>
<dbReference type="Proteomes" id="UP000190188">
    <property type="component" value="Unassembled WGS sequence"/>
</dbReference>
<keyword evidence="2" id="KW-1185">Reference proteome</keyword>
<organism evidence="1 2">
    <name type="scientific">Paenibacillus selenitireducens</name>
    <dbReference type="NCBI Taxonomy" id="1324314"/>
    <lineage>
        <taxon>Bacteria</taxon>
        <taxon>Bacillati</taxon>
        <taxon>Bacillota</taxon>
        <taxon>Bacilli</taxon>
        <taxon>Bacillales</taxon>
        <taxon>Paenibacillaceae</taxon>
        <taxon>Paenibacillus</taxon>
    </lineage>
</organism>
<evidence type="ECO:0000313" key="2">
    <source>
        <dbReference type="Proteomes" id="UP000190188"/>
    </source>
</evidence>
<sequence>MKDFQIRVIARACITRCDQGESDIQAVVGSYNLPKGDSDQVLAYVYSTRPDIEPKQVEA</sequence>
<evidence type="ECO:0000313" key="1">
    <source>
        <dbReference type="EMBL" id="OPA74684.1"/>
    </source>
</evidence>
<accession>A0A1T2X460</accession>